<name>A0A165PAC8_9AGAM</name>
<keyword evidence="3" id="KW-1185">Reference proteome</keyword>
<proteinExistence type="predicted"/>
<evidence type="ECO:0000313" key="3">
    <source>
        <dbReference type="Proteomes" id="UP000076761"/>
    </source>
</evidence>
<dbReference type="GO" id="GO:0070072">
    <property type="term" value="P:vacuolar proton-transporting V-type ATPase complex assembly"/>
    <property type="evidence" value="ECO:0007669"/>
    <property type="project" value="InterPro"/>
</dbReference>
<accession>A0A165PAC8</accession>
<sequence length="122" mass="13526">LMSSQAEDSFSSFFSVILKPGSSLHPNFLLALDVVFAALLLVLLTLAFLTQGNIHLIALTCIELCLWASVKWCARHKWLVCSCLDSTVHARFVAELKKTQPTIGATQELSNTERLPELPKEK</sequence>
<evidence type="ECO:0000313" key="2">
    <source>
        <dbReference type="EMBL" id="KZT20753.1"/>
    </source>
</evidence>
<dbReference type="OrthoDB" id="9626941at2759"/>
<dbReference type="InParanoid" id="A0A165PAC8"/>
<feature type="transmembrane region" description="Helical" evidence="1">
    <location>
        <begin position="28"/>
        <end position="49"/>
    </location>
</feature>
<evidence type="ECO:0000256" key="1">
    <source>
        <dbReference type="SAM" id="Phobius"/>
    </source>
</evidence>
<dbReference type="EMBL" id="KV425615">
    <property type="protein sequence ID" value="KZT20753.1"/>
    <property type="molecule type" value="Genomic_DNA"/>
</dbReference>
<dbReference type="Pfam" id="PF08636">
    <property type="entry name" value="Pkr1"/>
    <property type="match status" value="1"/>
</dbReference>
<organism evidence="2 3">
    <name type="scientific">Neolentinus lepideus HHB14362 ss-1</name>
    <dbReference type="NCBI Taxonomy" id="1314782"/>
    <lineage>
        <taxon>Eukaryota</taxon>
        <taxon>Fungi</taxon>
        <taxon>Dikarya</taxon>
        <taxon>Basidiomycota</taxon>
        <taxon>Agaricomycotina</taxon>
        <taxon>Agaricomycetes</taxon>
        <taxon>Gloeophyllales</taxon>
        <taxon>Gloeophyllaceae</taxon>
        <taxon>Neolentinus</taxon>
    </lineage>
</organism>
<keyword evidence="1" id="KW-1133">Transmembrane helix</keyword>
<dbReference type="Proteomes" id="UP000076761">
    <property type="component" value="Unassembled WGS sequence"/>
</dbReference>
<feature type="non-terminal residue" evidence="2">
    <location>
        <position position="1"/>
    </location>
</feature>
<gene>
    <name evidence="2" type="ORF">NEOLEDRAFT_1074911</name>
</gene>
<keyword evidence="1" id="KW-0812">Transmembrane</keyword>
<protein>
    <submittedName>
        <fullName evidence="2">Uncharacterized protein</fullName>
    </submittedName>
</protein>
<dbReference type="InterPro" id="IPR013945">
    <property type="entry name" value="Pkr1"/>
</dbReference>
<reference evidence="2 3" key="1">
    <citation type="journal article" date="2016" name="Mol. Biol. Evol.">
        <title>Comparative Genomics of Early-Diverging Mushroom-Forming Fungi Provides Insights into the Origins of Lignocellulose Decay Capabilities.</title>
        <authorList>
            <person name="Nagy L.G."/>
            <person name="Riley R."/>
            <person name="Tritt A."/>
            <person name="Adam C."/>
            <person name="Daum C."/>
            <person name="Floudas D."/>
            <person name="Sun H."/>
            <person name="Yadav J.S."/>
            <person name="Pangilinan J."/>
            <person name="Larsson K.H."/>
            <person name="Matsuura K."/>
            <person name="Barry K."/>
            <person name="Labutti K."/>
            <person name="Kuo R."/>
            <person name="Ohm R.A."/>
            <person name="Bhattacharya S.S."/>
            <person name="Shirouzu T."/>
            <person name="Yoshinaga Y."/>
            <person name="Martin F.M."/>
            <person name="Grigoriev I.V."/>
            <person name="Hibbett D.S."/>
        </authorList>
    </citation>
    <scope>NUCLEOTIDE SEQUENCE [LARGE SCALE GENOMIC DNA]</scope>
    <source>
        <strain evidence="2 3">HHB14362 ss-1</strain>
    </source>
</reference>
<dbReference type="AlphaFoldDB" id="A0A165PAC8"/>
<keyword evidence="1" id="KW-0472">Membrane</keyword>